<evidence type="ECO:0008006" key="4">
    <source>
        <dbReference type="Google" id="ProtNLM"/>
    </source>
</evidence>
<feature type="transmembrane region" description="Helical" evidence="1">
    <location>
        <begin position="171"/>
        <end position="191"/>
    </location>
</feature>
<organism evidence="2 3">
    <name type="scientific">Gloeothece citriformis (strain PCC 7424)</name>
    <name type="common">Cyanothece sp. (strain PCC 7424)</name>
    <dbReference type="NCBI Taxonomy" id="65393"/>
    <lineage>
        <taxon>Bacteria</taxon>
        <taxon>Bacillati</taxon>
        <taxon>Cyanobacteriota</taxon>
        <taxon>Cyanophyceae</taxon>
        <taxon>Oscillatoriophycideae</taxon>
        <taxon>Chroococcales</taxon>
        <taxon>Aphanothecaceae</taxon>
        <taxon>Gloeothece</taxon>
        <taxon>Gloeothece citriformis</taxon>
    </lineage>
</organism>
<feature type="transmembrane region" description="Helical" evidence="1">
    <location>
        <begin position="496"/>
        <end position="518"/>
    </location>
</feature>
<dbReference type="RefSeq" id="WP_012598782.1">
    <property type="nucleotide sequence ID" value="NC_011729.1"/>
</dbReference>
<keyword evidence="1" id="KW-0472">Membrane</keyword>
<feature type="transmembrane region" description="Helical" evidence="1">
    <location>
        <begin position="617"/>
        <end position="634"/>
    </location>
</feature>
<feature type="transmembrane region" description="Helical" evidence="1">
    <location>
        <begin position="640"/>
        <end position="658"/>
    </location>
</feature>
<gene>
    <name evidence="2" type="ordered locus">PCC7424_1392</name>
</gene>
<feature type="transmembrane region" description="Helical" evidence="1">
    <location>
        <begin position="999"/>
        <end position="1019"/>
    </location>
</feature>
<dbReference type="KEGG" id="cyc:PCC7424_1392"/>
<keyword evidence="1" id="KW-1133">Transmembrane helix</keyword>
<evidence type="ECO:0000313" key="2">
    <source>
        <dbReference type="EMBL" id="ACK69836.1"/>
    </source>
</evidence>
<dbReference type="EMBL" id="CP001291">
    <property type="protein sequence ID" value="ACK69836.1"/>
    <property type="molecule type" value="Genomic_DNA"/>
</dbReference>
<feature type="transmembrane region" description="Helical" evidence="1">
    <location>
        <begin position="723"/>
        <end position="745"/>
    </location>
</feature>
<protein>
    <recommendedName>
        <fullName evidence="4">DUF2157 domain-containing protein</fullName>
    </recommendedName>
</protein>
<reference evidence="3" key="1">
    <citation type="journal article" date="2011" name="MBio">
        <title>Novel metabolic attributes of the genus Cyanothece, comprising a group of unicellular nitrogen-fixing Cyanobacteria.</title>
        <authorList>
            <person name="Bandyopadhyay A."/>
            <person name="Elvitigala T."/>
            <person name="Welsh E."/>
            <person name="Stockel J."/>
            <person name="Liberton M."/>
            <person name="Min H."/>
            <person name="Sherman L.A."/>
            <person name="Pakrasi H.B."/>
        </authorList>
    </citation>
    <scope>NUCLEOTIDE SEQUENCE [LARGE SCALE GENOMIC DNA]</scope>
    <source>
        <strain evidence="3">PCC 7424</strain>
    </source>
</reference>
<feature type="transmembrane region" description="Helical" evidence="1">
    <location>
        <begin position="784"/>
        <end position="808"/>
    </location>
</feature>
<feature type="transmembrane region" description="Helical" evidence="1">
    <location>
        <begin position="1031"/>
        <end position="1051"/>
    </location>
</feature>
<feature type="transmembrane region" description="Helical" evidence="1">
    <location>
        <begin position="843"/>
        <end position="862"/>
    </location>
</feature>
<dbReference type="Proteomes" id="UP000002384">
    <property type="component" value="Chromosome"/>
</dbReference>
<feature type="transmembrane region" description="Helical" evidence="1">
    <location>
        <begin position="814"/>
        <end position="836"/>
    </location>
</feature>
<proteinExistence type="predicted"/>
<feature type="transmembrane region" description="Helical" evidence="1">
    <location>
        <begin position="420"/>
        <end position="440"/>
    </location>
</feature>
<accession>B7K876</accession>
<dbReference type="STRING" id="65393.PCC7424_1392"/>
<dbReference type="eggNOG" id="ENOG502Z85Z">
    <property type="taxonomic scope" value="Bacteria"/>
</dbReference>
<feature type="transmembrane region" description="Helical" evidence="1">
    <location>
        <begin position="324"/>
        <end position="343"/>
    </location>
</feature>
<name>B7K876_GLOC7</name>
<feature type="transmembrane region" description="Helical" evidence="1">
    <location>
        <begin position="1087"/>
        <end position="1105"/>
    </location>
</feature>
<feature type="transmembrane region" description="Helical" evidence="1">
    <location>
        <begin position="1232"/>
        <end position="1251"/>
    </location>
</feature>
<feature type="transmembrane region" description="Helical" evidence="1">
    <location>
        <begin position="555"/>
        <end position="576"/>
    </location>
</feature>
<feature type="transmembrane region" description="Helical" evidence="1">
    <location>
        <begin position="868"/>
        <end position="888"/>
    </location>
</feature>
<feature type="transmembrane region" description="Helical" evidence="1">
    <location>
        <begin position="895"/>
        <end position="915"/>
    </location>
</feature>
<feature type="transmembrane region" description="Helical" evidence="1">
    <location>
        <begin position="139"/>
        <end position="159"/>
    </location>
</feature>
<evidence type="ECO:0000313" key="3">
    <source>
        <dbReference type="Proteomes" id="UP000002384"/>
    </source>
</evidence>
<feature type="transmembrane region" description="Helical" evidence="1">
    <location>
        <begin position="689"/>
        <end position="711"/>
    </location>
</feature>
<sequence>MHDETSSPSKQLSILVDASNPELLEGLEAWLRLGLISETQVKRIGQIYLTCPLPEVVTVVSQQNILVPSLTQTGLSSDRSIQQPQSSGTTSNPRNLIARIWQGFKDELSVRWLLFLGLFLVIVSSTVLAATQWEKFTTLGQYLILLTYTIIFWGVGFWLSRKENLTLTSQTLQSIAFLLIPINFWAMDAFKLWSGEWGWGVITLACVILTTLFYQYSQSRHRFLVGINFLGLCYLNWGWQFSQFPIIAVYIALIVTTIILKLLPSARRLREFQARGLLVYGLTLLLIRAIFVVHLPIQQLGLAIGVCGWLLQRPTPSENEENSSISNVWEIVGIVLLFLGWLVSVGENLPWQATIISILGLQFFNHRLRRNELRLDLLAIFVIGLQEVFLISRLIPESVGQDILNFWMSITQNRNFPDSIYSIILFPYLSIFVGFTDWLFGQNKSKLAKFGEKLSLFLGVAMTVLSLLNLTARSLNFFLCTLLLIYFSSRRQPIRVGLIYLTHWVGLLAVFSTLDLLFPSLDKISWINIVLGLTGVEWAISTLGRWRNNLTLKQVWYQSCWFTGFGLAFISYILLLWQVDLYLKTQEIHPEVLGWLLVPLSLTGVASRSRGKRKRQAAFWSCFTLFFAQILILWQADFRLFSLGFGAGLMLFNTYYLRRLIAARIQIGFTLALQSIWMGRLLTTSFEKFFISPVGIISDGITLILLWLLNLWLKDRPGFFSKLFAQAAEGWAIFLCVFNLLSLTLDSLGTTVGVFSLTWHSLVTTFLIGAILIYRYWQNINYWVVYGVAWVLELLVIQSVVLTVDVLFPNVEDVASVIAIINTILAFFTLGFVGWLSAKSSRFSQLMTLQGLPLIIALMGIGWRWGHFTAYTGLLTVGTGLIGVMVGYRVSRGKSISYLAVAGISLGIYEGAIYQMRQTQGELANNIMILALITGGISLIYRLLSWFCYRRGYEHYLNLSRKEIKVFGHIHWAIASCFRFLSLAIVALTINVVSFLSPLTFIASLILPSYALIQGRSFTSESSPVSTKNDFWVYLGLFDLGLTALFARLIWSELEILDPYKVVIVCGLALILYYFPWKRWQWNDVPWQRIGLFLPGLMGLLILQNFQISDYLNFFIIAVFYGLIALTQKNIRWTYISLICFDYSLLHWLLVNRFTEELLYALIIGLSVLYVAQFDPSFKNSRKRKSRHYWRILGNGVICLTALLFYQETGITPAIISLIVVGMGLGLQIRAFLFIGTITFIMTGIYQLVIVSFEYGFIKWIIGLILGIILITIAANFERRREQILTLWQTCIDRLNQWQ</sequence>
<feature type="transmembrane region" description="Helical" evidence="1">
    <location>
        <begin position="245"/>
        <end position="263"/>
    </location>
</feature>
<feature type="transmembrane region" description="Helical" evidence="1">
    <location>
        <begin position="665"/>
        <end position="683"/>
    </location>
</feature>
<feature type="transmembrane region" description="Helical" evidence="1">
    <location>
        <begin position="1257"/>
        <end position="1277"/>
    </location>
</feature>
<dbReference type="OrthoDB" id="472871at2"/>
<feature type="transmembrane region" description="Helical" evidence="1">
    <location>
        <begin position="197"/>
        <end position="216"/>
    </location>
</feature>
<feature type="transmembrane region" description="Helical" evidence="1">
    <location>
        <begin position="1111"/>
        <end position="1126"/>
    </location>
</feature>
<dbReference type="HOGENOM" id="CLU_256352_0_0_3"/>
<feature type="transmembrane region" description="Helical" evidence="1">
    <location>
        <begin position="1188"/>
        <end position="1205"/>
    </location>
</feature>
<feature type="transmembrane region" description="Helical" evidence="1">
    <location>
        <begin position="1057"/>
        <end position="1075"/>
    </location>
</feature>
<keyword evidence="1" id="KW-0812">Transmembrane</keyword>
<feature type="transmembrane region" description="Helical" evidence="1">
    <location>
        <begin position="112"/>
        <end position="133"/>
    </location>
</feature>
<feature type="transmembrane region" description="Helical" evidence="1">
    <location>
        <begin position="927"/>
        <end position="949"/>
    </location>
</feature>
<feature type="transmembrane region" description="Helical" evidence="1">
    <location>
        <begin position="452"/>
        <end position="468"/>
    </location>
</feature>
<feature type="transmembrane region" description="Helical" evidence="1">
    <location>
        <begin position="223"/>
        <end position="239"/>
    </location>
</feature>
<feature type="transmembrane region" description="Helical" evidence="1">
    <location>
        <begin position="970"/>
        <end position="993"/>
    </location>
</feature>
<feature type="transmembrane region" description="Helical" evidence="1">
    <location>
        <begin position="757"/>
        <end position="777"/>
    </location>
</feature>
<evidence type="ECO:0000256" key="1">
    <source>
        <dbReference type="SAM" id="Phobius"/>
    </source>
</evidence>
<feature type="transmembrane region" description="Helical" evidence="1">
    <location>
        <begin position="275"/>
        <end position="291"/>
    </location>
</feature>
<keyword evidence="3" id="KW-1185">Reference proteome</keyword>
<feature type="transmembrane region" description="Helical" evidence="1">
    <location>
        <begin position="1211"/>
        <end position="1227"/>
    </location>
</feature>